<evidence type="ECO:0000313" key="1">
    <source>
        <dbReference type="EMBL" id="MBA8807744.1"/>
    </source>
</evidence>
<name>A0A7W3J7T2_9MICO</name>
<dbReference type="RefSeq" id="WP_182615268.1">
    <property type="nucleotide sequence ID" value="NZ_BAAATF010000006.1"/>
</dbReference>
<organism evidence="1 2">
    <name type="scientific">Promicromonospora sukumoe</name>
    <dbReference type="NCBI Taxonomy" id="88382"/>
    <lineage>
        <taxon>Bacteria</taxon>
        <taxon>Bacillati</taxon>
        <taxon>Actinomycetota</taxon>
        <taxon>Actinomycetes</taxon>
        <taxon>Micrococcales</taxon>
        <taxon>Promicromonosporaceae</taxon>
        <taxon>Promicromonospora</taxon>
    </lineage>
</organism>
<comment type="caution">
    <text evidence="1">The sequence shown here is derived from an EMBL/GenBank/DDBJ whole genome shotgun (WGS) entry which is preliminary data.</text>
</comment>
<proteinExistence type="predicted"/>
<accession>A0A7W3J7T2</accession>
<keyword evidence="2" id="KW-1185">Reference proteome</keyword>
<reference evidence="1 2" key="1">
    <citation type="submission" date="2020-07" db="EMBL/GenBank/DDBJ databases">
        <title>Sequencing the genomes of 1000 actinobacteria strains.</title>
        <authorList>
            <person name="Klenk H.-P."/>
        </authorList>
    </citation>
    <scope>NUCLEOTIDE SEQUENCE [LARGE SCALE GENOMIC DNA]</scope>
    <source>
        <strain evidence="1 2">DSM 44121</strain>
    </source>
</reference>
<gene>
    <name evidence="1" type="ORF">FHX71_001686</name>
</gene>
<dbReference type="AlphaFoldDB" id="A0A7W3J7T2"/>
<sequence length="113" mass="12715">MRLIMTVRDWLRVDATMDNVHWSANQRGQREETSAAAAVRQAGWDQVATHGPENGGWPVYDRTTQVELSADQWRFVVKSLESWIPDNDGDTAEARHTLQVIVLINSALSNIAN</sequence>
<dbReference type="EMBL" id="JACGWV010000001">
    <property type="protein sequence ID" value="MBA8807744.1"/>
    <property type="molecule type" value="Genomic_DNA"/>
</dbReference>
<protein>
    <submittedName>
        <fullName evidence="1">Uncharacterized protein</fullName>
    </submittedName>
</protein>
<dbReference type="Proteomes" id="UP000540568">
    <property type="component" value="Unassembled WGS sequence"/>
</dbReference>
<evidence type="ECO:0000313" key="2">
    <source>
        <dbReference type="Proteomes" id="UP000540568"/>
    </source>
</evidence>